<dbReference type="AlphaFoldDB" id="A0A2H3KTK4"/>
<feature type="compositionally biased region" description="Basic and acidic residues" evidence="1">
    <location>
        <begin position="125"/>
        <end position="137"/>
    </location>
</feature>
<evidence type="ECO:0000313" key="2">
    <source>
        <dbReference type="EMBL" id="PDW01142.1"/>
    </source>
</evidence>
<name>A0A2H3KTK4_9CHLR</name>
<accession>A0A2H3KTK4</accession>
<protein>
    <submittedName>
        <fullName evidence="2">Uncharacterized protein</fullName>
    </submittedName>
</protein>
<feature type="region of interest" description="Disordered" evidence="1">
    <location>
        <begin position="114"/>
        <end position="158"/>
    </location>
</feature>
<organism evidence="2 3">
    <name type="scientific">Candidatus Chloroploca asiatica</name>
    <dbReference type="NCBI Taxonomy" id="1506545"/>
    <lineage>
        <taxon>Bacteria</taxon>
        <taxon>Bacillati</taxon>
        <taxon>Chloroflexota</taxon>
        <taxon>Chloroflexia</taxon>
        <taxon>Chloroflexales</taxon>
        <taxon>Chloroflexineae</taxon>
        <taxon>Oscillochloridaceae</taxon>
        <taxon>Candidatus Chloroploca</taxon>
    </lineage>
</organism>
<keyword evidence="3" id="KW-1185">Reference proteome</keyword>
<gene>
    <name evidence="2" type="ORF">A9Q02_21235</name>
</gene>
<feature type="compositionally biased region" description="Polar residues" evidence="1">
    <location>
        <begin position="143"/>
        <end position="158"/>
    </location>
</feature>
<dbReference type="EMBL" id="LYXE01000014">
    <property type="protein sequence ID" value="PDW01142.1"/>
    <property type="molecule type" value="Genomic_DNA"/>
</dbReference>
<evidence type="ECO:0000313" key="3">
    <source>
        <dbReference type="Proteomes" id="UP000220922"/>
    </source>
</evidence>
<comment type="caution">
    <text evidence="2">The sequence shown here is derived from an EMBL/GenBank/DDBJ whole genome shotgun (WGS) entry which is preliminary data.</text>
</comment>
<evidence type="ECO:0000256" key="1">
    <source>
        <dbReference type="SAM" id="MobiDB-lite"/>
    </source>
</evidence>
<sequence length="158" mass="16962">MYPTGVVPGPIPRDNFNPRVFTKPGGDSLGTPIREHVDDGMGLTIGQDRAVDLAFVKREVVDAQDARSGSCRKGCALRASSQWVAARGHGNACTLASPSLAVKREGKITERRIEPSRTMGGGSNKRWEALTKGHGGTDRIQAAKTTQLEQKPNRLSAQ</sequence>
<dbReference type="Proteomes" id="UP000220922">
    <property type="component" value="Unassembled WGS sequence"/>
</dbReference>
<proteinExistence type="predicted"/>
<reference evidence="2 3" key="1">
    <citation type="submission" date="2016-05" db="EMBL/GenBank/DDBJ databases">
        <authorList>
            <person name="Lavstsen T."/>
            <person name="Jespersen J.S."/>
        </authorList>
    </citation>
    <scope>NUCLEOTIDE SEQUENCE [LARGE SCALE GENOMIC DNA]</scope>
    <source>
        <strain evidence="2 3">B7-9</strain>
    </source>
</reference>